<evidence type="ECO:0000259" key="17">
    <source>
        <dbReference type="PROSITE" id="PS51910"/>
    </source>
</evidence>
<dbReference type="Gene3D" id="3.10.50.10">
    <property type="match status" value="1"/>
</dbReference>
<comment type="caution">
    <text evidence="18">The sequence shown here is derived from an EMBL/GenBank/DDBJ whole genome shotgun (WGS) entry which is preliminary data.</text>
</comment>
<evidence type="ECO:0000256" key="12">
    <source>
        <dbReference type="PROSITE-ProRule" id="PRU00261"/>
    </source>
</evidence>
<keyword evidence="15" id="KW-0732">Signal</keyword>
<sequence>MMLFLALLFTTQAFGGWYEEGSVEFKPGLYKLPPPPQDLPLLLTLHERALPAGTCNSDTPCENAACCGGNNNNLCGYSPGECGAANNCDAKAECGIYGKAGQQNCPLKVCCSKFGFCGSTDALSASGCQSGFGGCANVKRPGCSGNSIAKRTIGYYESWAATRKCQSVLPEDLNLNGFTHVNFAFACFDPSSFQIAPVDSNSGTLLGRFTALKDTHSGLQTWISVGGWSFTDPGPTGSAFSDMTSSAGNRQKFISGLISFIDHYGFDGVDLDWEYPQADDRGGLTADKANYVSFVKELKAAFVMGNRYGISMTLPTSYWYLQHFDVAAMQPSVDWFNFMTYDLHGVWDAQSKALGPHIAPHTNITEIDMGLDLLWRAGIEPSKAVLGLGWYGRSFTLVDSACNTPNGVCQFSVGAKAGPCSDASGILTLQEIKDVISDNHLQPMWDKQAAVKGIMWDSNQWVSYDDDDTFDQKRKLANSRCLGGTMVWAMDQVDQKADNGLAPAPGVTTHDQEERSDDLQAGVTCYATDCDQKCKSGTNEVAQMNGQPGKLSTNDRCKAGKYRRLCCDNGTRMGQCQWRGYRGVGLTCMGGCDEGETEVVQNTNSHDKKTGDRTCTGGIQSYCCKGFKPAPSASDLKGKAEDAVKDAAKDAAEQAALDIAANAFCRIAVPALLAPLEAIEAAIPIIGEIADIAEIAATPALIQLCVKGAEKEGKAVFKVFGKKHTLTVDKPSATRRSRPPESSHSILNIMLTEFVTVQSPAKTSPSACPRSGGKRADCEPDNRVHTTEITAIIVHFQGAPTAIVCDGNPNALPNSHPQACLNYHSIIQHYPQFATLTCSYIPPRIKGLPVSDSWVMQRDLPRFIGVMEEKRCSPDEYPPAAICDFNDGWENCSNRKALALAARPQAGRGQRIRLLESKDNQNAGTLFGRCPRVADYTTDNHATRITRGPGRRAFDTVVHQYRAVYNRRRYTMDFVNLQNLPDDGFEANPCQPVIDGTSRAGFALLNEDQWFIHHEDEAEMTNSWRRPRLRHRAKRQDDWVDELGCLIVADANSTRLATPEELKAWFGFDKCGDDTCSRELEALRAVVTTMREHAHPTAPIAVEASATLAPVDDELAPPRSPGSNVAEPVLPQRTGEAARDRRNSS</sequence>
<keyword evidence="5" id="KW-0964">Secreted</keyword>
<evidence type="ECO:0000313" key="19">
    <source>
        <dbReference type="Proteomes" id="UP001446871"/>
    </source>
</evidence>
<feature type="chain" id="PRO_5046302040" description="chitinase" evidence="15">
    <location>
        <begin position="16"/>
        <end position="1145"/>
    </location>
</feature>
<dbReference type="InterPro" id="IPR011583">
    <property type="entry name" value="Chitinase_II/V-like_cat"/>
</dbReference>
<keyword evidence="12" id="KW-1015">Disulfide bond</keyword>
<evidence type="ECO:0000256" key="13">
    <source>
        <dbReference type="RuleBase" id="RU000489"/>
    </source>
</evidence>
<organism evidence="18 19">
    <name type="scientific">Apiospora saccharicola</name>
    <dbReference type="NCBI Taxonomy" id="335842"/>
    <lineage>
        <taxon>Eukaryota</taxon>
        <taxon>Fungi</taxon>
        <taxon>Dikarya</taxon>
        <taxon>Ascomycota</taxon>
        <taxon>Pezizomycotina</taxon>
        <taxon>Sordariomycetes</taxon>
        <taxon>Xylariomycetidae</taxon>
        <taxon>Amphisphaeriales</taxon>
        <taxon>Apiosporaceae</taxon>
        <taxon>Apiospora</taxon>
    </lineage>
</organism>
<keyword evidence="10 13" id="KW-0326">Glycosidase</keyword>
<dbReference type="EC" id="3.2.1.14" evidence="4"/>
<dbReference type="Gene3D" id="3.20.20.80">
    <property type="entry name" value="Glycosidases"/>
    <property type="match status" value="1"/>
</dbReference>
<comment type="caution">
    <text evidence="12">Lacks conserved residue(s) required for the propagation of feature annotation.</text>
</comment>
<keyword evidence="8" id="KW-0146">Chitin degradation</keyword>
<dbReference type="InterPro" id="IPR017853">
    <property type="entry name" value="GH"/>
</dbReference>
<name>A0ABR1WH23_9PEZI</name>
<dbReference type="InterPro" id="IPR001579">
    <property type="entry name" value="Glyco_hydro_18_chit_AS"/>
</dbReference>
<dbReference type="Pfam" id="PF00704">
    <property type="entry name" value="Glyco_hydro_18"/>
    <property type="match status" value="1"/>
</dbReference>
<dbReference type="SUPFAM" id="SSF51445">
    <property type="entry name" value="(Trans)glycosidases"/>
    <property type="match status" value="1"/>
</dbReference>
<dbReference type="SUPFAM" id="SSF54556">
    <property type="entry name" value="Chitinase insertion domain"/>
    <property type="match status" value="1"/>
</dbReference>
<reference evidence="18 19" key="1">
    <citation type="submission" date="2023-01" db="EMBL/GenBank/DDBJ databases">
        <title>Analysis of 21 Apiospora genomes using comparative genomics revels a genus with tremendous synthesis potential of carbohydrate active enzymes and secondary metabolites.</title>
        <authorList>
            <person name="Sorensen T."/>
        </authorList>
    </citation>
    <scope>NUCLEOTIDE SEQUENCE [LARGE SCALE GENOMIC DNA]</scope>
    <source>
        <strain evidence="18 19">CBS 83171</strain>
    </source>
</reference>
<dbReference type="InterPro" id="IPR036861">
    <property type="entry name" value="Endochitinase-like_sf"/>
</dbReference>
<dbReference type="PANTHER" id="PTHR11177:SF333">
    <property type="entry name" value="CHITINASE"/>
    <property type="match status" value="1"/>
</dbReference>
<evidence type="ECO:0000256" key="8">
    <source>
        <dbReference type="ARBA" id="ARBA00023024"/>
    </source>
</evidence>
<dbReference type="InterPro" id="IPR050314">
    <property type="entry name" value="Glycosyl_Hydrlase_18"/>
</dbReference>
<dbReference type="PROSITE" id="PS50941">
    <property type="entry name" value="CHIT_BIND_I_2"/>
    <property type="match status" value="1"/>
</dbReference>
<dbReference type="Gene3D" id="3.30.60.10">
    <property type="entry name" value="Endochitinase-like"/>
    <property type="match status" value="1"/>
</dbReference>
<evidence type="ECO:0000256" key="11">
    <source>
        <dbReference type="ARBA" id="ARBA00023326"/>
    </source>
</evidence>
<keyword evidence="11" id="KW-0624">Polysaccharide degradation</keyword>
<evidence type="ECO:0000256" key="3">
    <source>
        <dbReference type="ARBA" id="ARBA00008682"/>
    </source>
</evidence>
<feature type="disulfide bond" evidence="12">
    <location>
        <begin position="105"/>
        <end position="117"/>
    </location>
</feature>
<dbReference type="CDD" id="cd00035">
    <property type="entry name" value="ChtBD1"/>
    <property type="match status" value="1"/>
</dbReference>
<evidence type="ECO:0000256" key="2">
    <source>
        <dbReference type="ARBA" id="ARBA00004613"/>
    </source>
</evidence>
<feature type="region of interest" description="Disordered" evidence="14">
    <location>
        <begin position="761"/>
        <end position="780"/>
    </location>
</feature>
<dbReference type="PANTHER" id="PTHR11177">
    <property type="entry name" value="CHITINASE"/>
    <property type="match status" value="1"/>
</dbReference>
<dbReference type="SMART" id="SM00270">
    <property type="entry name" value="ChtBD1"/>
    <property type="match status" value="1"/>
</dbReference>
<evidence type="ECO:0000256" key="10">
    <source>
        <dbReference type="ARBA" id="ARBA00023295"/>
    </source>
</evidence>
<evidence type="ECO:0000256" key="15">
    <source>
        <dbReference type="SAM" id="SignalP"/>
    </source>
</evidence>
<dbReference type="PROSITE" id="PS01095">
    <property type="entry name" value="GH18_1"/>
    <property type="match status" value="1"/>
</dbReference>
<feature type="domain" description="Chitin-binding type-1" evidence="16">
    <location>
        <begin position="91"/>
        <end position="137"/>
    </location>
</feature>
<dbReference type="EMBL" id="JAQQWM010000001">
    <property type="protein sequence ID" value="KAK8082816.1"/>
    <property type="molecule type" value="Genomic_DNA"/>
</dbReference>
<keyword evidence="6 12" id="KW-0147">Chitin-binding</keyword>
<evidence type="ECO:0000256" key="14">
    <source>
        <dbReference type="SAM" id="MobiDB-lite"/>
    </source>
</evidence>
<comment type="subcellular location">
    <subcellularLocation>
        <location evidence="2">Secreted</location>
    </subcellularLocation>
</comment>
<evidence type="ECO:0000256" key="6">
    <source>
        <dbReference type="ARBA" id="ARBA00022669"/>
    </source>
</evidence>
<feature type="domain" description="GH18" evidence="17">
    <location>
        <begin position="150"/>
        <end position="504"/>
    </location>
</feature>
<evidence type="ECO:0000259" key="16">
    <source>
        <dbReference type="PROSITE" id="PS50941"/>
    </source>
</evidence>
<dbReference type="GO" id="GO:0016787">
    <property type="term" value="F:hydrolase activity"/>
    <property type="evidence" value="ECO:0007669"/>
    <property type="project" value="UniProtKB-KW"/>
</dbReference>
<dbReference type="InterPro" id="IPR001223">
    <property type="entry name" value="Glyco_hydro18_cat"/>
</dbReference>
<evidence type="ECO:0000256" key="4">
    <source>
        <dbReference type="ARBA" id="ARBA00012729"/>
    </source>
</evidence>
<evidence type="ECO:0000256" key="1">
    <source>
        <dbReference type="ARBA" id="ARBA00000822"/>
    </source>
</evidence>
<dbReference type="SUPFAM" id="SSF57016">
    <property type="entry name" value="Plant lectins/antimicrobial peptides"/>
    <property type="match status" value="1"/>
</dbReference>
<evidence type="ECO:0000256" key="9">
    <source>
        <dbReference type="ARBA" id="ARBA00023277"/>
    </source>
</evidence>
<keyword evidence="7 13" id="KW-0378">Hydrolase</keyword>
<dbReference type="SMART" id="SM00636">
    <property type="entry name" value="Glyco_18"/>
    <property type="match status" value="1"/>
</dbReference>
<keyword evidence="19" id="KW-1185">Reference proteome</keyword>
<dbReference type="InterPro" id="IPR029070">
    <property type="entry name" value="Chitinase_insertion_sf"/>
</dbReference>
<evidence type="ECO:0000256" key="5">
    <source>
        <dbReference type="ARBA" id="ARBA00022525"/>
    </source>
</evidence>
<feature type="compositionally biased region" description="Basic and acidic residues" evidence="14">
    <location>
        <begin position="1136"/>
        <end position="1145"/>
    </location>
</feature>
<gene>
    <name evidence="18" type="ORF">PG996_001597</name>
</gene>
<protein>
    <recommendedName>
        <fullName evidence="4">chitinase</fullName>
        <ecNumber evidence="4">3.2.1.14</ecNumber>
    </recommendedName>
</protein>
<feature type="region of interest" description="Disordered" evidence="14">
    <location>
        <begin position="1110"/>
        <end position="1145"/>
    </location>
</feature>
<evidence type="ECO:0000256" key="7">
    <source>
        <dbReference type="ARBA" id="ARBA00022801"/>
    </source>
</evidence>
<dbReference type="PROSITE" id="PS51910">
    <property type="entry name" value="GH18_2"/>
    <property type="match status" value="1"/>
</dbReference>
<dbReference type="Proteomes" id="UP001446871">
    <property type="component" value="Unassembled WGS sequence"/>
</dbReference>
<dbReference type="InterPro" id="IPR001002">
    <property type="entry name" value="Chitin-bd_1"/>
</dbReference>
<feature type="signal peptide" evidence="15">
    <location>
        <begin position="1"/>
        <end position="15"/>
    </location>
</feature>
<comment type="similarity">
    <text evidence="3">Belongs to the glycosyl hydrolase 18 family. Chitinase class V subfamily.</text>
</comment>
<proteinExistence type="inferred from homology"/>
<accession>A0ABR1WH23</accession>
<evidence type="ECO:0000313" key="18">
    <source>
        <dbReference type="EMBL" id="KAK8082816.1"/>
    </source>
</evidence>
<comment type="catalytic activity">
    <reaction evidence="1">
        <text>Random endo-hydrolysis of N-acetyl-beta-D-glucosaminide (1-&gt;4)-beta-linkages in chitin and chitodextrins.</text>
        <dbReference type="EC" id="3.2.1.14"/>
    </reaction>
</comment>
<keyword evidence="9" id="KW-0119">Carbohydrate metabolism</keyword>